<keyword evidence="2" id="KW-1185">Reference proteome</keyword>
<proteinExistence type="predicted"/>
<organism evidence="1 2">
    <name type="scientific">Candidatus Methylobacter oryzae</name>
    <dbReference type="NCBI Taxonomy" id="2497749"/>
    <lineage>
        <taxon>Bacteria</taxon>
        <taxon>Pseudomonadati</taxon>
        <taxon>Pseudomonadota</taxon>
        <taxon>Gammaproteobacteria</taxon>
        <taxon>Methylococcales</taxon>
        <taxon>Methylococcaceae</taxon>
        <taxon>Methylobacter</taxon>
    </lineage>
</organism>
<protein>
    <submittedName>
        <fullName evidence="1">Uncharacterized protein</fullName>
    </submittedName>
</protein>
<reference evidence="1 2" key="1">
    <citation type="journal article" date="2019" name="Antonie Van Leeuwenhoek">
        <title>Description of 'Ca. Methylobacter oryzae' KRF1, a novel species from the environmentally important Methylobacter clade 2.</title>
        <authorList>
            <person name="Khatri K."/>
            <person name="Mohite J.A."/>
            <person name="Pandit P.S."/>
            <person name="Bahulikar R."/>
            <person name="Rahalkar M.C."/>
        </authorList>
    </citation>
    <scope>NUCLEOTIDE SEQUENCE [LARGE SCALE GENOMIC DNA]</scope>
    <source>
        <strain evidence="1 2">KRF1</strain>
    </source>
</reference>
<comment type="caution">
    <text evidence="1">The sequence shown here is derived from an EMBL/GenBank/DDBJ whole genome shotgun (WGS) entry which is preliminary data.</text>
</comment>
<evidence type="ECO:0000313" key="1">
    <source>
        <dbReference type="EMBL" id="TRW96112.1"/>
    </source>
</evidence>
<dbReference type="Proteomes" id="UP000733744">
    <property type="component" value="Unassembled WGS sequence"/>
</dbReference>
<gene>
    <name evidence="1" type="ORF">EKO24_009095</name>
</gene>
<dbReference type="EMBL" id="RYFG02000085">
    <property type="protein sequence ID" value="TRW96112.1"/>
    <property type="molecule type" value="Genomic_DNA"/>
</dbReference>
<evidence type="ECO:0000313" key="2">
    <source>
        <dbReference type="Proteomes" id="UP000733744"/>
    </source>
</evidence>
<name>A0ABY3CB62_9GAMM</name>
<sequence length="200" mass="22323">MFALLFCHAVNVSADNTWSYLQKSDPLNNRTYSVAQSPLPARGRYDNLRMEIVCKDNTLQVAIDADSLIASQGSGFDFEYQIDKNPAVTIQMKTFPDSKRKGYTEQDAKRIVNDILAGQSIFIRVNTMIRKVLSAAMPLENAAETVKHVVSDCGLNLSAGVAKEQAYSLAEFEREFGKLSPARQQQVLDQLKQIMNAIEK</sequence>
<accession>A0ABY3CB62</accession>